<protein>
    <submittedName>
        <fullName evidence="4">NifU family protein</fullName>
    </submittedName>
</protein>
<evidence type="ECO:0000313" key="5">
    <source>
        <dbReference type="EMBL" id="QGS06963.1"/>
    </source>
</evidence>
<organism evidence="4 6">
    <name type="scientific">Gemella sanguinis</name>
    <dbReference type="NCBI Taxonomy" id="84135"/>
    <lineage>
        <taxon>Bacteria</taxon>
        <taxon>Bacillati</taxon>
        <taxon>Bacillota</taxon>
        <taxon>Bacilli</taxon>
        <taxon>Bacillales</taxon>
        <taxon>Gemellaceae</taxon>
        <taxon>Gemella</taxon>
    </lineage>
</organism>
<name>A0A2N6SH58_9BACL</name>
<dbReference type="STRING" id="84135.GCA_001052115_01717"/>
<comment type="function">
    <text evidence="2">May be involved in the formation or repair of [Fe-S] clusters present in iron-sulfur proteins.</text>
</comment>
<dbReference type="GO" id="GO:0005506">
    <property type="term" value="F:iron ion binding"/>
    <property type="evidence" value="ECO:0007669"/>
    <property type="project" value="InterPro"/>
</dbReference>
<evidence type="ECO:0000259" key="3">
    <source>
        <dbReference type="Pfam" id="PF01106"/>
    </source>
</evidence>
<reference evidence="5 7" key="2">
    <citation type="submission" date="2019-11" db="EMBL/GenBank/DDBJ databases">
        <title>FDA dAtabase for Regulatory Grade micrObial Sequences (FDA-ARGOS): Supporting development and validation of Infectious Disease Dx tests.</title>
        <authorList>
            <person name="Turner S."/>
            <person name="Byrd R."/>
            <person name="Tallon L."/>
            <person name="Sadzewicz L."/>
            <person name="Vavikolanu K."/>
            <person name="Mehta A."/>
            <person name="Aluvathingal J."/>
            <person name="Nadendla S."/>
            <person name="Myers T."/>
            <person name="Yan Y."/>
            <person name="Sichtig H."/>
        </authorList>
    </citation>
    <scope>NUCLEOTIDE SEQUENCE [LARGE SCALE GENOMIC DNA]</scope>
    <source>
        <strain evidence="5 7">FDAARGOS_742</strain>
    </source>
</reference>
<evidence type="ECO:0000313" key="6">
    <source>
        <dbReference type="Proteomes" id="UP000235670"/>
    </source>
</evidence>
<dbReference type="Proteomes" id="UP000427636">
    <property type="component" value="Chromosome"/>
</dbReference>
<accession>A0A2N6SH58</accession>
<dbReference type="Gene3D" id="3.30.300.130">
    <property type="entry name" value="Fe-S cluster assembly (FSCA)"/>
    <property type="match status" value="1"/>
</dbReference>
<dbReference type="PANTHER" id="PTHR11178:SF25">
    <property type="entry name" value="NIFU-LIKE PROTEIN 3, CHLOROPLASTIC"/>
    <property type="match status" value="1"/>
</dbReference>
<keyword evidence="7" id="KW-1185">Reference proteome</keyword>
<dbReference type="InterPro" id="IPR001075">
    <property type="entry name" value="NIF_FeS_clus_asmbl_NifU_C"/>
</dbReference>
<dbReference type="EMBL" id="CP046313">
    <property type="protein sequence ID" value="QGS06963.1"/>
    <property type="molecule type" value="Genomic_DNA"/>
</dbReference>
<reference evidence="4 6" key="1">
    <citation type="submission" date="2017-09" db="EMBL/GenBank/DDBJ databases">
        <title>Bacterial strain isolated from the female urinary microbiota.</title>
        <authorList>
            <person name="Thomas-White K."/>
            <person name="Kumar N."/>
            <person name="Forster S."/>
            <person name="Putonti C."/>
            <person name="Lawley T."/>
            <person name="Wolfe A.J."/>
        </authorList>
    </citation>
    <scope>NUCLEOTIDE SEQUENCE [LARGE SCALE GENOMIC DNA]</scope>
    <source>
        <strain evidence="4 6">UMB0186</strain>
    </source>
</reference>
<dbReference type="GO" id="GO:0051536">
    <property type="term" value="F:iron-sulfur cluster binding"/>
    <property type="evidence" value="ECO:0007669"/>
    <property type="project" value="InterPro"/>
</dbReference>
<dbReference type="PANTHER" id="PTHR11178">
    <property type="entry name" value="IRON-SULFUR CLUSTER SCAFFOLD PROTEIN NFU-RELATED"/>
    <property type="match status" value="1"/>
</dbReference>
<dbReference type="GO" id="GO:0016226">
    <property type="term" value="P:iron-sulfur cluster assembly"/>
    <property type="evidence" value="ECO:0007669"/>
    <property type="project" value="InterPro"/>
</dbReference>
<evidence type="ECO:0000313" key="7">
    <source>
        <dbReference type="Proteomes" id="UP000427636"/>
    </source>
</evidence>
<dbReference type="RefSeq" id="WP_006364385.1">
    <property type="nucleotide sequence ID" value="NZ_CAUTAO010000023.1"/>
</dbReference>
<evidence type="ECO:0000256" key="2">
    <source>
        <dbReference type="ARBA" id="ARBA00049958"/>
    </source>
</evidence>
<dbReference type="InterPro" id="IPR034904">
    <property type="entry name" value="FSCA_dom_sf"/>
</dbReference>
<evidence type="ECO:0000256" key="1">
    <source>
        <dbReference type="ARBA" id="ARBA00006420"/>
    </source>
</evidence>
<dbReference type="Proteomes" id="UP000235670">
    <property type="component" value="Unassembled WGS sequence"/>
</dbReference>
<sequence length="84" mass="9788">MSKEYYETISKIKIELEKIRPKLIMDGGDIEFVNFKDGILKLRFKGECAHCELSHITMKFAIEKNILEKIPEVKKVTEVKMSVI</sequence>
<dbReference type="OrthoDB" id="9796965at2"/>
<dbReference type="Pfam" id="PF01106">
    <property type="entry name" value="NifU"/>
    <property type="match status" value="1"/>
</dbReference>
<evidence type="ECO:0000313" key="4">
    <source>
        <dbReference type="EMBL" id="PMC53264.1"/>
    </source>
</evidence>
<feature type="domain" description="NIF system FeS cluster assembly NifU C-terminal" evidence="3">
    <location>
        <begin position="16"/>
        <end position="76"/>
    </location>
</feature>
<proteinExistence type="inferred from homology"/>
<dbReference type="EMBL" id="PNGT01000001">
    <property type="protein sequence ID" value="PMC53264.1"/>
    <property type="molecule type" value="Genomic_DNA"/>
</dbReference>
<dbReference type="AlphaFoldDB" id="A0A2N6SH58"/>
<dbReference type="SUPFAM" id="SSF117916">
    <property type="entry name" value="Fe-S cluster assembly (FSCA) domain-like"/>
    <property type="match status" value="1"/>
</dbReference>
<gene>
    <name evidence="4" type="ORF">CJ218_01620</name>
    <name evidence="5" type="ORF">FOC50_01015</name>
</gene>
<comment type="similarity">
    <text evidence="1">Belongs to the NifU family.</text>
</comment>